<reference evidence="1" key="1">
    <citation type="submission" date="2019-01" db="EMBL/GenBank/DDBJ databases">
        <title>Colletotrichum abscissum LGMF1257.</title>
        <authorList>
            <person name="Baroncelli R."/>
        </authorList>
    </citation>
    <scope>NUCLEOTIDE SEQUENCE</scope>
    <source>
        <strain evidence="1">Ca142</strain>
    </source>
</reference>
<proteinExistence type="predicted"/>
<dbReference type="OrthoDB" id="4818523at2759"/>
<name>A0A9P9X909_9PEZI</name>
<comment type="caution">
    <text evidence="1">The sequence shown here is derived from an EMBL/GenBank/DDBJ whole genome shotgun (WGS) entry which is preliminary data.</text>
</comment>
<sequence>MTIGAVNALVDFCKWAAAKRPDGSNRQYKYGDCHNTRCHWPMDYSKDKCHCFDPVEEVPKDIAEKDAGEDAEK</sequence>
<evidence type="ECO:0000313" key="2">
    <source>
        <dbReference type="Proteomes" id="UP001056436"/>
    </source>
</evidence>
<protein>
    <submittedName>
        <fullName evidence="1">Uncharacterized protein</fullName>
    </submittedName>
</protein>
<dbReference type="Proteomes" id="UP001056436">
    <property type="component" value="Unassembled WGS sequence"/>
</dbReference>
<accession>A0A9P9X909</accession>
<evidence type="ECO:0000313" key="1">
    <source>
        <dbReference type="EMBL" id="KAI3543851.1"/>
    </source>
</evidence>
<gene>
    <name evidence="1" type="ORF">CABS02_09921</name>
</gene>
<dbReference type="EMBL" id="SDAQ01000070">
    <property type="protein sequence ID" value="KAI3543851.1"/>
    <property type="molecule type" value="Genomic_DNA"/>
</dbReference>
<dbReference type="AlphaFoldDB" id="A0A9P9X909"/>
<keyword evidence="2" id="KW-1185">Reference proteome</keyword>
<organism evidence="1 2">
    <name type="scientific">Colletotrichum abscissum</name>
    <dbReference type="NCBI Taxonomy" id="1671311"/>
    <lineage>
        <taxon>Eukaryota</taxon>
        <taxon>Fungi</taxon>
        <taxon>Dikarya</taxon>
        <taxon>Ascomycota</taxon>
        <taxon>Pezizomycotina</taxon>
        <taxon>Sordariomycetes</taxon>
        <taxon>Hypocreomycetidae</taxon>
        <taxon>Glomerellales</taxon>
        <taxon>Glomerellaceae</taxon>
        <taxon>Colletotrichum</taxon>
        <taxon>Colletotrichum acutatum species complex</taxon>
    </lineage>
</organism>